<proteinExistence type="predicted"/>
<name>A0A8S5SVY3_9CAUD</name>
<reference evidence="1" key="1">
    <citation type="journal article" date="2021" name="Proc. Natl. Acad. Sci. U.S.A.">
        <title>A Catalog of Tens of Thousands of Viruses from Human Metagenomes Reveals Hidden Associations with Chronic Diseases.</title>
        <authorList>
            <person name="Tisza M.J."/>
            <person name="Buck C.B."/>
        </authorList>
    </citation>
    <scope>NUCLEOTIDE SEQUENCE</scope>
    <source>
        <strain evidence="1">CtDOT22</strain>
    </source>
</reference>
<sequence>MINEEIFDVVNHCPCSATKRVLMIMQDLDDMPKHQVEEKVRNNVGYGRPHVLRLFNQSIQVELETPEAIKIMEDLKDKYLRVYLGHWPMYFSEKQVEDLL</sequence>
<dbReference type="EMBL" id="BK032686">
    <property type="protein sequence ID" value="DAF55080.1"/>
    <property type="molecule type" value="Genomic_DNA"/>
</dbReference>
<accession>A0A8S5SVY3</accession>
<evidence type="ECO:0000313" key="1">
    <source>
        <dbReference type="EMBL" id="DAF55080.1"/>
    </source>
</evidence>
<protein>
    <submittedName>
        <fullName evidence="1">Uncharacterized protein</fullName>
    </submittedName>
</protein>
<organism evidence="1">
    <name type="scientific">Siphoviridae sp. ctDOT22</name>
    <dbReference type="NCBI Taxonomy" id="2827812"/>
    <lineage>
        <taxon>Viruses</taxon>
        <taxon>Duplodnaviria</taxon>
        <taxon>Heunggongvirae</taxon>
        <taxon>Uroviricota</taxon>
        <taxon>Caudoviricetes</taxon>
    </lineage>
</organism>